<gene>
    <name evidence="5" type="ORF">SAMN04489727_5121</name>
</gene>
<dbReference type="InterPro" id="IPR049052">
    <property type="entry name" value="nSTAND1"/>
</dbReference>
<evidence type="ECO:0000256" key="1">
    <source>
        <dbReference type="ARBA" id="ARBA00022574"/>
    </source>
</evidence>
<accession>A0A1H4VEQ6</accession>
<dbReference type="PROSITE" id="PS50294">
    <property type="entry name" value="WD_REPEATS_REGION"/>
    <property type="match status" value="1"/>
</dbReference>
<name>A0A1H4VEQ6_9PSEU</name>
<dbReference type="SUPFAM" id="SSF50494">
    <property type="entry name" value="Trypsin-like serine proteases"/>
    <property type="match status" value="1"/>
</dbReference>
<reference evidence="6" key="1">
    <citation type="submission" date="2016-10" db="EMBL/GenBank/DDBJ databases">
        <authorList>
            <person name="Varghese N."/>
            <person name="Submissions S."/>
        </authorList>
    </citation>
    <scope>NUCLEOTIDE SEQUENCE [LARGE SCALE GENOMIC DNA]</scope>
    <source>
        <strain evidence="6">DSM 44544</strain>
    </source>
</reference>
<dbReference type="STRING" id="208445.SAMN04489727_5121"/>
<evidence type="ECO:0000313" key="5">
    <source>
        <dbReference type="EMBL" id="SEC79602.1"/>
    </source>
</evidence>
<dbReference type="OrthoDB" id="134501at2"/>
<dbReference type="InterPro" id="IPR050505">
    <property type="entry name" value="WDR55/POC1"/>
</dbReference>
<dbReference type="InterPro" id="IPR043504">
    <property type="entry name" value="Peptidase_S1_PA_chymotrypsin"/>
</dbReference>
<dbReference type="Pfam" id="PF13365">
    <property type="entry name" value="Trypsin_2"/>
    <property type="match status" value="1"/>
</dbReference>
<proteinExistence type="predicted"/>
<dbReference type="SUPFAM" id="SSF52540">
    <property type="entry name" value="P-loop containing nucleoside triphosphate hydrolases"/>
    <property type="match status" value="1"/>
</dbReference>
<evidence type="ECO:0000313" key="6">
    <source>
        <dbReference type="Proteomes" id="UP000199622"/>
    </source>
</evidence>
<dbReference type="Proteomes" id="UP000199622">
    <property type="component" value="Unassembled WGS sequence"/>
</dbReference>
<dbReference type="PROSITE" id="PS50082">
    <property type="entry name" value="WD_REPEATS_2"/>
    <property type="match status" value="1"/>
</dbReference>
<keyword evidence="2" id="KW-0677">Repeat</keyword>
<dbReference type="Gene3D" id="2.130.10.10">
    <property type="entry name" value="YVTN repeat-like/Quinoprotein amine dehydrogenase"/>
    <property type="match status" value="2"/>
</dbReference>
<dbReference type="SUPFAM" id="SSF82171">
    <property type="entry name" value="DPP6 N-terminal domain-like"/>
    <property type="match status" value="1"/>
</dbReference>
<dbReference type="InterPro" id="IPR001680">
    <property type="entry name" value="WD40_rpt"/>
</dbReference>
<evidence type="ECO:0000256" key="3">
    <source>
        <dbReference type="PROSITE-ProRule" id="PRU00221"/>
    </source>
</evidence>
<keyword evidence="6" id="KW-1185">Reference proteome</keyword>
<dbReference type="InterPro" id="IPR009003">
    <property type="entry name" value="Peptidase_S1_PA"/>
</dbReference>
<feature type="domain" description="Novel STAND NTPase 1" evidence="4">
    <location>
        <begin position="215"/>
        <end position="599"/>
    </location>
</feature>
<evidence type="ECO:0000256" key="2">
    <source>
        <dbReference type="ARBA" id="ARBA00022737"/>
    </source>
</evidence>
<feature type="repeat" description="WD" evidence="3">
    <location>
        <begin position="794"/>
        <end position="826"/>
    </location>
</feature>
<dbReference type="InterPro" id="IPR027417">
    <property type="entry name" value="P-loop_NTPase"/>
</dbReference>
<dbReference type="PANTHER" id="PTHR44019">
    <property type="entry name" value="WD REPEAT-CONTAINING PROTEIN 55"/>
    <property type="match status" value="1"/>
</dbReference>
<dbReference type="PANTHER" id="PTHR44019:SF8">
    <property type="entry name" value="POC1 CENTRIOLAR PROTEIN HOMOLOG"/>
    <property type="match status" value="1"/>
</dbReference>
<dbReference type="EMBL" id="FNSO01000004">
    <property type="protein sequence ID" value="SEC79602.1"/>
    <property type="molecule type" value="Genomic_DNA"/>
</dbReference>
<dbReference type="Pfam" id="PF20703">
    <property type="entry name" value="nSTAND1"/>
    <property type="match status" value="1"/>
</dbReference>
<sequence>MAASIGSVDGAGGCDVETADAAVVRVREVSGRLLGSGFLVAPGFVLTCAHVVAGRAVRLEFPLLERPDGDPVPVVDAEVLALGPQRPDRSGDTALVAVRSPLPPGARPVPLVTGAGWDDGVRACGFTEHRADGVWVAARLRGRQGTGWLQMVTEPGHPAVERGFSGSPAWVDRLGGVAGMIVATARGEGTDAYLVPTETLLDVHPELRPTRRPCPYRGLEPFREEDAGLFHGRADAVRRLTSAVAKQPLVVVAGPSGSGKSSLVLAGLLPRTRARVVRFRPDPDLPPALLLATVLVPVLEPDLGEVDRLVAAGKLAELLADSAGRAPALLADRLAGRCGEAGLLVFADQFEELAAGDPERARTLLGLIVALVTAGPGGLRAVLTLRSASLDELLTGGTAEALYHGIMLLGPMSRGELREAITGPVPEGVFEAGLVERVLDDAGAAPGRLPLVEFTLTRLWEGAGGGQLTHAEYERLGGVSGALAGYAEAVYREELDAGTRVAVRKLLTRLARPEEDGGFSRRPVRVAELPSPLHPALAELAARRLVVLGQAVDGGEIADLAHQALIDQWARLRGWLAEDREFQAWLEDLRPAVTRWEAGRDPGTLLRGGALATAQDWVAGRGDDVPAAQRRFVQAGVTRRRREVRTWQLITALIAVLALVVGGLGVRAWSDNRDKQRQLRSQAAQLIGREAQRQAGADPVTALQLALGAWHNDSGTAEAYGALLQQRLSMGSVTAVHAGLWSGTLIGWASTSDGSVQGALVRKPDGSSEVTVWTGFPAGRPQAWHAPATAEASAVALSEDGAELAVAGRDGVIRVWDLTTKAEPTVLRPAGTPVPEGADRLVFSLDGAKLLLDHQGRAADGRYQPSAVLWDLAGRSSRSLPPPRTESGGVAAYSLGPDSGTFVVPGTGALTDALTGRKLRDLPVGGLVIGHGAAVAACTDDGRRVRIVDTATGTDRLSGPLTFCEPGGPASFGVDTTGRYVVEETSELPSDGDYGIVLLVDSVTGKRYQFRSPRLALAGTSERLMAVPRPDGTVTVFAATGTSVLAMRATETPAGYRSARGVVSPDGRYDAFVVGTSLVLTDTAAHAVLAEQPVPDPATPRTGGAVAFTADSRHLAVADPGAVTVHAVPGLAVERSFRLDPRCDPRAGTLGVTPGPGTELVVQCGEVLSRWDAATGARLGASVTVGDDFANVQPRPGHPGEVFVSTADRGAVELWDVRGRARLASLETGLLDSSRASSVQADESGARLAVHTADGAITVWDVDARRRIHGPIAASPDTGDLVGFGPDETLLVDQDRSSTLQIWHLPSRRLLGAAAIPTGTVRVRGDTLTLPTRTADWIFRLDPATWFTDLCRAAARDYTEAERALLPAGAATEPPCVS</sequence>
<keyword evidence="1 3" id="KW-0853">WD repeat</keyword>
<dbReference type="InterPro" id="IPR015943">
    <property type="entry name" value="WD40/YVTN_repeat-like_dom_sf"/>
</dbReference>
<evidence type="ECO:0000259" key="4">
    <source>
        <dbReference type="Pfam" id="PF20703"/>
    </source>
</evidence>
<protein>
    <submittedName>
        <fullName evidence="5">AAA ATPase domain-containing protein</fullName>
    </submittedName>
</protein>
<dbReference type="Gene3D" id="2.40.10.10">
    <property type="entry name" value="Trypsin-like serine proteases"/>
    <property type="match status" value="1"/>
</dbReference>
<organism evidence="5 6">
    <name type="scientific">Amycolatopsis tolypomycina</name>
    <dbReference type="NCBI Taxonomy" id="208445"/>
    <lineage>
        <taxon>Bacteria</taxon>
        <taxon>Bacillati</taxon>
        <taxon>Actinomycetota</taxon>
        <taxon>Actinomycetes</taxon>
        <taxon>Pseudonocardiales</taxon>
        <taxon>Pseudonocardiaceae</taxon>
        <taxon>Amycolatopsis</taxon>
    </lineage>
</organism>
<dbReference type="SMART" id="SM00320">
    <property type="entry name" value="WD40"/>
    <property type="match status" value="2"/>
</dbReference>